<proteinExistence type="predicted"/>
<dbReference type="RefSeq" id="XP_026287892.2">
    <property type="nucleotide sequence ID" value="XM_026432107.2"/>
</dbReference>
<reference evidence="3" key="1">
    <citation type="submission" date="2025-08" db="UniProtKB">
        <authorList>
            <consortium name="RefSeq"/>
        </authorList>
    </citation>
    <scope>IDENTIFICATION</scope>
    <source>
        <tissue evidence="3">Whole organism</tissue>
    </source>
</reference>
<protein>
    <submittedName>
        <fullName evidence="3">Uncharacterized protein LOC113213139</fullName>
    </submittedName>
</protein>
<evidence type="ECO:0000313" key="2">
    <source>
        <dbReference type="Proteomes" id="UP000504606"/>
    </source>
</evidence>
<gene>
    <name evidence="3" type="primary">LOC113213139</name>
</gene>
<sequence length="141" mass="15297">MLTTCPANKAALVPSLCRCQAYFECSDKGEAQARLCKSWQNFHPIKKECVFWDQVDCTWPGSITTKAPPASTQAPPVPGCDFVPSCPSTGSSKQGIPCKDSCKSYIQCKDGKWTKESCGWLQPSFDTKSGKCVMWGAVCAA</sequence>
<dbReference type="GO" id="GO:0008061">
    <property type="term" value="F:chitin binding"/>
    <property type="evidence" value="ECO:0007669"/>
    <property type="project" value="InterPro"/>
</dbReference>
<dbReference type="AlphaFoldDB" id="A0A6J1T4M2"/>
<dbReference type="Pfam" id="PF01607">
    <property type="entry name" value="CBM_14"/>
    <property type="match status" value="1"/>
</dbReference>
<accession>A0A6J1T4M2</accession>
<evidence type="ECO:0000259" key="1">
    <source>
        <dbReference type="PROSITE" id="PS50940"/>
    </source>
</evidence>
<dbReference type="Proteomes" id="UP000504606">
    <property type="component" value="Unplaced"/>
</dbReference>
<dbReference type="GeneID" id="113213139"/>
<dbReference type="OrthoDB" id="10369457at2759"/>
<dbReference type="InterPro" id="IPR036508">
    <property type="entry name" value="Chitin-bd_dom_sf"/>
</dbReference>
<evidence type="ECO:0000313" key="3">
    <source>
        <dbReference type="RefSeq" id="XP_026287892.2"/>
    </source>
</evidence>
<dbReference type="InterPro" id="IPR002557">
    <property type="entry name" value="Chitin-bd_dom"/>
</dbReference>
<organism evidence="2 3">
    <name type="scientific">Frankliniella occidentalis</name>
    <name type="common">Western flower thrips</name>
    <name type="synonym">Euthrips occidentalis</name>
    <dbReference type="NCBI Taxonomy" id="133901"/>
    <lineage>
        <taxon>Eukaryota</taxon>
        <taxon>Metazoa</taxon>
        <taxon>Ecdysozoa</taxon>
        <taxon>Arthropoda</taxon>
        <taxon>Hexapoda</taxon>
        <taxon>Insecta</taxon>
        <taxon>Pterygota</taxon>
        <taxon>Neoptera</taxon>
        <taxon>Paraneoptera</taxon>
        <taxon>Thysanoptera</taxon>
        <taxon>Terebrantia</taxon>
        <taxon>Thripoidea</taxon>
        <taxon>Thripidae</taxon>
        <taxon>Frankliniella</taxon>
    </lineage>
</organism>
<dbReference type="PROSITE" id="PS50940">
    <property type="entry name" value="CHIT_BIND_II"/>
    <property type="match status" value="1"/>
</dbReference>
<dbReference type="KEGG" id="foc:113213139"/>
<dbReference type="SUPFAM" id="SSF57625">
    <property type="entry name" value="Invertebrate chitin-binding proteins"/>
    <property type="match status" value="1"/>
</dbReference>
<keyword evidence="2" id="KW-1185">Reference proteome</keyword>
<dbReference type="GO" id="GO:0005576">
    <property type="term" value="C:extracellular region"/>
    <property type="evidence" value="ECO:0007669"/>
    <property type="project" value="InterPro"/>
</dbReference>
<feature type="domain" description="Chitin-binding type-2" evidence="1">
    <location>
        <begin position="2"/>
        <end position="59"/>
    </location>
</feature>
<name>A0A6J1T4M2_FRAOC</name>